<reference evidence="2 3" key="1">
    <citation type="journal article" date="2012" name="ISME J.">
        <title>Genomic insights to SAR86, an abundant and uncultivated marine bacterial lineage.</title>
        <authorList>
            <person name="Dupont C.L."/>
            <person name="Rusch D.B."/>
            <person name="Yooseph S."/>
            <person name="Lombardo M.J."/>
            <person name="Richter R.A."/>
            <person name="Valas R."/>
            <person name="Novotny M."/>
            <person name="Yee-Greenbaum J."/>
            <person name="Selengut J.D."/>
            <person name="Haft D.H."/>
            <person name="Halpern A.L."/>
            <person name="Lasken R.S."/>
            <person name="Nealson K."/>
            <person name="Friedman R."/>
            <person name="Venter J.C."/>
        </authorList>
    </citation>
    <scope>NUCLEOTIDE SEQUENCE [LARGE SCALE GENOMIC DNA]</scope>
</reference>
<dbReference type="STRING" id="1123866.NT01SARS_1093"/>
<dbReference type="Proteomes" id="UP000010305">
    <property type="component" value="Unassembled WGS sequence"/>
</dbReference>
<feature type="transmembrane region" description="Helical" evidence="1">
    <location>
        <begin position="154"/>
        <end position="173"/>
    </location>
</feature>
<organism evidence="2 3">
    <name type="scientific">SAR86 cluster bacterium SAR86A</name>
    <dbReference type="NCBI Taxonomy" id="1123866"/>
    <lineage>
        <taxon>Bacteria</taxon>
        <taxon>Pseudomonadati</taxon>
        <taxon>Pseudomonadota</taxon>
        <taxon>Gammaproteobacteria</taxon>
        <taxon>SAR86 cluster</taxon>
    </lineage>
</organism>
<accession>J5KB91</accession>
<feature type="transmembrane region" description="Helical" evidence="1">
    <location>
        <begin position="91"/>
        <end position="110"/>
    </location>
</feature>
<dbReference type="HOGENOM" id="CLU_088526_2_0_6"/>
<name>J5KB91_9GAMM</name>
<gene>
    <name evidence="2" type="ORF">NT01SARS_1093</name>
</gene>
<keyword evidence="1" id="KW-0472">Membrane</keyword>
<evidence type="ECO:0000313" key="3">
    <source>
        <dbReference type="Proteomes" id="UP000010305"/>
    </source>
</evidence>
<dbReference type="AlphaFoldDB" id="J5KB91"/>
<evidence type="ECO:0000256" key="1">
    <source>
        <dbReference type="SAM" id="Phobius"/>
    </source>
</evidence>
<protein>
    <submittedName>
        <fullName evidence="2">Putative membrane protein</fullName>
    </submittedName>
</protein>
<dbReference type="Pfam" id="PF14808">
    <property type="entry name" value="TMEM164"/>
    <property type="match status" value="1"/>
</dbReference>
<feature type="transmembrane region" description="Helical" evidence="1">
    <location>
        <begin position="122"/>
        <end position="142"/>
    </location>
</feature>
<keyword evidence="1" id="KW-1133">Transmembrane helix</keyword>
<dbReference type="EMBL" id="JH611157">
    <property type="protein sequence ID" value="EJP71286.1"/>
    <property type="molecule type" value="Genomic_DNA"/>
</dbReference>
<dbReference type="NCBIfam" id="TIGR02206">
    <property type="entry name" value="intg_mem_TP0381"/>
    <property type="match status" value="1"/>
</dbReference>
<dbReference type="InterPro" id="IPR011737">
    <property type="entry name" value="CHP02206_TP0381"/>
</dbReference>
<feature type="transmembrane region" description="Helical" evidence="1">
    <location>
        <begin position="205"/>
        <end position="222"/>
    </location>
</feature>
<keyword evidence="1" id="KW-0812">Transmembrane</keyword>
<feature type="transmembrane region" description="Helical" evidence="1">
    <location>
        <begin position="12"/>
        <end position="30"/>
    </location>
</feature>
<sequence length="238" mass="27346">MAEFTPLSMSHLFIMVITVALIVFLPYFYINKADRSKNSLIVTLISLMLINHAMDFYYEGYLIDIKLGLPLHLCDFSSASVMLYFLTKRKIFFLFAFFAGISGAGMAILTPDTQYGFPNIHYIRHMVGHAMILLGVSYAIIIDNQRPYLKDVHRVLMVLSAFLVVIYFINYLLGPPANYWYVAEKPPGSNVTGFMRDAPYHMIDVYILAVIVCYSIYFPYLIKDKFNKQSNINAQCFK</sequence>
<evidence type="ECO:0000313" key="2">
    <source>
        <dbReference type="EMBL" id="EJP71286.1"/>
    </source>
</evidence>
<proteinExistence type="predicted"/>